<dbReference type="SUPFAM" id="SSF110087">
    <property type="entry name" value="DR1885-like metal-binding protein"/>
    <property type="match status" value="1"/>
</dbReference>
<proteinExistence type="predicted"/>
<dbReference type="PANTHER" id="PTHR36302:SF1">
    <property type="entry name" value="COPPER CHAPERONE PCU(A)C"/>
    <property type="match status" value="1"/>
</dbReference>
<accession>A0ABS1U8T8</accession>
<keyword evidence="1" id="KW-0732">Signal</keyword>
<feature type="chain" id="PRO_5046308686" evidence="1">
    <location>
        <begin position="21"/>
        <end position="160"/>
    </location>
</feature>
<dbReference type="InterPro" id="IPR007410">
    <property type="entry name" value="LpqE-like"/>
</dbReference>
<comment type="caution">
    <text evidence="2">The sequence shown here is derived from an EMBL/GenBank/DDBJ whole genome shotgun (WGS) entry which is preliminary data.</text>
</comment>
<gene>
    <name evidence="2" type="ORF">JMJ56_19070</name>
</gene>
<evidence type="ECO:0000256" key="1">
    <source>
        <dbReference type="SAM" id="SignalP"/>
    </source>
</evidence>
<reference evidence="2 3" key="1">
    <citation type="submission" date="2021-01" db="EMBL/GenBank/DDBJ databases">
        <title>Belnapia mucosa sp. nov. and Belnapia arida sp. nov., isolated from the Tabernas Desert (Almeria, Spain).</title>
        <authorList>
            <person name="Molina-Menor E."/>
            <person name="Vidal-Verdu A."/>
            <person name="Calonge A."/>
            <person name="Satari L."/>
            <person name="Pereto J."/>
            <person name="Porcar M."/>
        </authorList>
    </citation>
    <scope>NUCLEOTIDE SEQUENCE [LARGE SCALE GENOMIC DNA]</scope>
    <source>
        <strain evidence="2 3">T18</strain>
    </source>
</reference>
<dbReference type="PANTHER" id="PTHR36302">
    <property type="entry name" value="BLR7088 PROTEIN"/>
    <property type="match status" value="1"/>
</dbReference>
<dbReference type="EMBL" id="JAETWB010000011">
    <property type="protein sequence ID" value="MBL6080122.1"/>
    <property type="molecule type" value="Genomic_DNA"/>
</dbReference>
<evidence type="ECO:0000313" key="2">
    <source>
        <dbReference type="EMBL" id="MBL6080122.1"/>
    </source>
</evidence>
<dbReference type="Gene3D" id="2.60.40.1890">
    <property type="entry name" value="PCu(A)C copper chaperone"/>
    <property type="match status" value="1"/>
</dbReference>
<dbReference type="InterPro" id="IPR036182">
    <property type="entry name" value="PCuAC_sf"/>
</dbReference>
<organism evidence="2 3">
    <name type="scientific">Belnapia arida</name>
    <dbReference type="NCBI Taxonomy" id="2804533"/>
    <lineage>
        <taxon>Bacteria</taxon>
        <taxon>Pseudomonadati</taxon>
        <taxon>Pseudomonadota</taxon>
        <taxon>Alphaproteobacteria</taxon>
        <taxon>Acetobacterales</taxon>
        <taxon>Roseomonadaceae</taxon>
        <taxon>Belnapia</taxon>
    </lineage>
</organism>
<feature type="signal peptide" evidence="1">
    <location>
        <begin position="1"/>
        <end position="20"/>
    </location>
</feature>
<evidence type="ECO:0000313" key="3">
    <source>
        <dbReference type="Proteomes" id="UP000660885"/>
    </source>
</evidence>
<dbReference type="Pfam" id="PF04314">
    <property type="entry name" value="PCuAC"/>
    <property type="match status" value="1"/>
</dbReference>
<dbReference type="RefSeq" id="WP_202833364.1">
    <property type="nucleotide sequence ID" value="NZ_JAETWB010000011.1"/>
</dbReference>
<keyword evidence="3" id="KW-1185">Reference proteome</keyword>
<name>A0ABS1U8T8_9PROT</name>
<dbReference type="InterPro" id="IPR058248">
    <property type="entry name" value="Lxx211020-like"/>
</dbReference>
<sequence length="160" mass="16273">MPAPALRRLALTLAATGGLALPLAAQEAGGIAVEQPWARAAVQGGVGGAFMRIENRGAAADRLVSASSPVARTVELHATVRDGDVMRMRPVQAIDLPAHGAVQLQPGGLHMMLIGLNRPLSQGERVPVTLTFEHAGSVAVELAVQGAGAGGMAGHSAMPR</sequence>
<dbReference type="Proteomes" id="UP000660885">
    <property type="component" value="Unassembled WGS sequence"/>
</dbReference>
<protein>
    <submittedName>
        <fullName evidence="2">Copper chaperone PCu(A)C</fullName>
    </submittedName>
</protein>